<name>A0A1J1I176_9DIPT</name>
<keyword evidence="3" id="KW-1185">Reference proteome</keyword>
<evidence type="ECO:0000256" key="1">
    <source>
        <dbReference type="SAM" id="MobiDB-lite"/>
    </source>
</evidence>
<dbReference type="EMBL" id="CVRI01000038">
    <property type="protein sequence ID" value="CRK94037.1"/>
    <property type="molecule type" value="Genomic_DNA"/>
</dbReference>
<dbReference type="Proteomes" id="UP000183832">
    <property type="component" value="Unassembled WGS sequence"/>
</dbReference>
<proteinExistence type="predicted"/>
<dbReference type="AlphaFoldDB" id="A0A1J1I176"/>
<evidence type="ECO:0000313" key="3">
    <source>
        <dbReference type="Proteomes" id="UP000183832"/>
    </source>
</evidence>
<protein>
    <submittedName>
        <fullName evidence="2">CLUMA_CG007561, isoform A</fullName>
    </submittedName>
</protein>
<evidence type="ECO:0000313" key="2">
    <source>
        <dbReference type="EMBL" id="CRK94037.1"/>
    </source>
</evidence>
<gene>
    <name evidence="2" type="ORF">CLUMA_CG007561</name>
</gene>
<feature type="compositionally biased region" description="Basic and acidic residues" evidence="1">
    <location>
        <begin position="81"/>
        <end position="90"/>
    </location>
</feature>
<sequence length="100" mass="11734">MIHLHHPGLLSSVNDSRNVRLTFIDFYANDNEYERPFLKTIKTSSDDIFLDKLLERSQIVMKRKEKSTKAVSSLKSYNDLEKHPRSDLKGKQSAKYIYED</sequence>
<accession>A0A1J1I176</accession>
<organism evidence="2 3">
    <name type="scientific">Clunio marinus</name>
    <dbReference type="NCBI Taxonomy" id="568069"/>
    <lineage>
        <taxon>Eukaryota</taxon>
        <taxon>Metazoa</taxon>
        <taxon>Ecdysozoa</taxon>
        <taxon>Arthropoda</taxon>
        <taxon>Hexapoda</taxon>
        <taxon>Insecta</taxon>
        <taxon>Pterygota</taxon>
        <taxon>Neoptera</taxon>
        <taxon>Endopterygota</taxon>
        <taxon>Diptera</taxon>
        <taxon>Nematocera</taxon>
        <taxon>Chironomoidea</taxon>
        <taxon>Chironomidae</taxon>
        <taxon>Clunio</taxon>
    </lineage>
</organism>
<feature type="region of interest" description="Disordered" evidence="1">
    <location>
        <begin position="81"/>
        <end position="100"/>
    </location>
</feature>
<reference evidence="2 3" key="1">
    <citation type="submission" date="2015-04" db="EMBL/GenBank/DDBJ databases">
        <authorList>
            <person name="Syromyatnikov M.Y."/>
            <person name="Popov V.N."/>
        </authorList>
    </citation>
    <scope>NUCLEOTIDE SEQUENCE [LARGE SCALE GENOMIC DNA]</scope>
</reference>